<dbReference type="AlphaFoldDB" id="A0A0K2TGG4"/>
<organism evidence="1">
    <name type="scientific">Lepeophtheirus salmonis</name>
    <name type="common">Salmon louse</name>
    <name type="synonym">Caligus salmonis</name>
    <dbReference type="NCBI Taxonomy" id="72036"/>
    <lineage>
        <taxon>Eukaryota</taxon>
        <taxon>Metazoa</taxon>
        <taxon>Ecdysozoa</taxon>
        <taxon>Arthropoda</taxon>
        <taxon>Crustacea</taxon>
        <taxon>Multicrustacea</taxon>
        <taxon>Hexanauplia</taxon>
        <taxon>Copepoda</taxon>
        <taxon>Siphonostomatoida</taxon>
        <taxon>Caligidae</taxon>
        <taxon>Lepeophtheirus</taxon>
    </lineage>
</organism>
<protein>
    <submittedName>
        <fullName evidence="1">Uncharacterized protein</fullName>
    </submittedName>
</protein>
<sequence>PKNNFLNDNLPKGHLTKGLFGTFYRNIIFIKYYIDICDKI</sequence>
<name>A0A0K2TGG4_LEPSM</name>
<feature type="non-terminal residue" evidence="1">
    <location>
        <position position="1"/>
    </location>
</feature>
<proteinExistence type="predicted"/>
<reference evidence="1" key="1">
    <citation type="submission" date="2014-05" db="EMBL/GenBank/DDBJ databases">
        <authorList>
            <person name="Chronopoulou M."/>
        </authorList>
    </citation>
    <scope>NUCLEOTIDE SEQUENCE</scope>
    <source>
        <tissue evidence="1">Whole organism</tissue>
    </source>
</reference>
<accession>A0A0K2TGG4</accession>
<dbReference type="EMBL" id="HACA01007195">
    <property type="protein sequence ID" value="CDW24556.1"/>
    <property type="molecule type" value="Transcribed_RNA"/>
</dbReference>
<evidence type="ECO:0000313" key="1">
    <source>
        <dbReference type="EMBL" id="CDW24556.1"/>
    </source>
</evidence>